<feature type="region of interest" description="Disordered" evidence="1">
    <location>
        <begin position="186"/>
        <end position="312"/>
    </location>
</feature>
<feature type="compositionally biased region" description="Polar residues" evidence="1">
    <location>
        <begin position="80"/>
        <end position="94"/>
    </location>
</feature>
<dbReference type="Proteomes" id="UP001175261">
    <property type="component" value="Unassembled WGS sequence"/>
</dbReference>
<feature type="region of interest" description="Disordered" evidence="1">
    <location>
        <begin position="337"/>
        <end position="538"/>
    </location>
</feature>
<keyword evidence="3" id="KW-1185">Reference proteome</keyword>
<name>A0AA39LBF2_SARSR</name>
<feature type="compositionally biased region" description="Low complexity" evidence="1">
    <location>
        <begin position="225"/>
        <end position="236"/>
    </location>
</feature>
<proteinExistence type="predicted"/>
<feature type="compositionally biased region" description="Basic residues" evidence="1">
    <location>
        <begin position="452"/>
        <end position="461"/>
    </location>
</feature>
<reference evidence="2" key="1">
    <citation type="submission" date="2022-10" db="EMBL/GenBank/DDBJ databases">
        <title>Determination and structural analysis of whole genome sequence of Sarocladium strictum F4-1.</title>
        <authorList>
            <person name="Hu L."/>
            <person name="Jiang Y."/>
        </authorList>
    </citation>
    <scope>NUCLEOTIDE SEQUENCE</scope>
    <source>
        <strain evidence="2">F4-1</strain>
    </source>
</reference>
<accession>A0AA39LBF2</accession>
<evidence type="ECO:0000256" key="1">
    <source>
        <dbReference type="SAM" id="MobiDB-lite"/>
    </source>
</evidence>
<feature type="compositionally biased region" description="Polar residues" evidence="1">
    <location>
        <begin position="273"/>
        <end position="301"/>
    </location>
</feature>
<feature type="compositionally biased region" description="Polar residues" evidence="1">
    <location>
        <begin position="463"/>
        <end position="480"/>
    </location>
</feature>
<feature type="compositionally biased region" description="Polar residues" evidence="1">
    <location>
        <begin position="370"/>
        <end position="384"/>
    </location>
</feature>
<evidence type="ECO:0000313" key="2">
    <source>
        <dbReference type="EMBL" id="KAK0391082.1"/>
    </source>
</evidence>
<dbReference type="EMBL" id="JAPDFR010000001">
    <property type="protein sequence ID" value="KAK0391082.1"/>
    <property type="molecule type" value="Genomic_DNA"/>
</dbReference>
<feature type="compositionally biased region" description="Basic residues" evidence="1">
    <location>
        <begin position="411"/>
        <end position="422"/>
    </location>
</feature>
<organism evidence="2 3">
    <name type="scientific">Sarocladium strictum</name>
    <name type="common">Black bundle disease fungus</name>
    <name type="synonym">Acremonium strictum</name>
    <dbReference type="NCBI Taxonomy" id="5046"/>
    <lineage>
        <taxon>Eukaryota</taxon>
        <taxon>Fungi</taxon>
        <taxon>Dikarya</taxon>
        <taxon>Ascomycota</taxon>
        <taxon>Pezizomycotina</taxon>
        <taxon>Sordariomycetes</taxon>
        <taxon>Hypocreomycetidae</taxon>
        <taxon>Hypocreales</taxon>
        <taxon>Sarocladiaceae</taxon>
        <taxon>Sarocladium</taxon>
    </lineage>
</organism>
<feature type="region of interest" description="Disordered" evidence="1">
    <location>
        <begin position="64"/>
        <end position="118"/>
    </location>
</feature>
<comment type="caution">
    <text evidence="2">The sequence shown here is derived from an EMBL/GenBank/DDBJ whole genome shotgun (WGS) entry which is preliminary data.</text>
</comment>
<feature type="compositionally biased region" description="Low complexity" evidence="1">
    <location>
        <begin position="393"/>
        <end position="404"/>
    </location>
</feature>
<feature type="region of interest" description="Disordered" evidence="1">
    <location>
        <begin position="1"/>
        <end position="22"/>
    </location>
</feature>
<evidence type="ECO:0000313" key="3">
    <source>
        <dbReference type="Proteomes" id="UP001175261"/>
    </source>
</evidence>
<sequence>MAQVASRGPSAARGADRDGITKEQVYELEQYEKIIRLRDAVLAGTHPTIKVAPGFLARVEGNTANGASLLDGPQDRKAGSNLTTSQGEVQTQNLPAAEGPSAKQPPSPKHSTPEVNPSFLEKSEHLVRAELKLQRQRAEKALRDEVEQRRPAKNASSELMTDIDIPDVLSKALAIVPAIPAAVPAVPDASANSDNRSDSFDDNTFYSSRHDTPDLRSSPSRRNAAEAAEPLGATAGDSDEATEDIYDPPSPRIHPVAARPLPEHLPQAVTAPSDMSQPLSTVPGLNNYSVQSQKSSWSGTQERPENSCLPGLGNIQQAKTVYRDVSSKRDQVLATEAYAEAHPPSPLLRTHDLQPVAPQPAHYAVMPIDSSASNSGAPTATGTPAQVAALRNDPASATSPDSSPQGARVPERKKSKKKKRKADRQAAEFETVTIKPEPRSPSPMSAPSYIRPSKRARHAHRQAQGQISAYTPTHGHTQGYGSPDDDVSTSGRTAGAPLPLPLQGEPVPKPQVRSGQYPPRPVSSTLHGTRRYSGGYVDSRGRVAHHPSYGAYPPPPYGFQEPPEIIYDYMDGSEGYPRAIPQQVTYEGSRMSHRPEGSAYVGASRSQPQKVYIDSTGREYLEPRRPLVRQSVAPAGYYREPDVIYERAAPRAVSRYAEPTHYVEAGTPYGSVTQGYPTSRRVVTQPEYVQQQPYGEAYPNEYLRRSMMPPDVRTAEAAPGQEFVTRAASVRPPPPPPAAPLSGEYASSQDYGIGPDSRMESVVRGYERGAAAVGRQTPAQAYAWEYETGPAAHPGGHAASGPGYYAAPNRGTEEIAFIGQPPGSTQGIVYADRGRERTYR</sequence>
<gene>
    <name evidence="2" type="ORF">NLU13_0584</name>
</gene>
<feature type="region of interest" description="Disordered" evidence="1">
    <location>
        <begin position="819"/>
        <end position="840"/>
    </location>
</feature>
<protein>
    <submittedName>
        <fullName evidence="2">Uncharacterized protein</fullName>
    </submittedName>
</protein>
<dbReference type="AlphaFoldDB" id="A0AA39LBF2"/>
<feature type="compositionally biased region" description="Acidic residues" evidence="1">
    <location>
        <begin position="237"/>
        <end position="246"/>
    </location>
</feature>